<comment type="caution">
    <text evidence="1">The sequence shown here is derived from an EMBL/GenBank/DDBJ whole genome shotgun (WGS) entry which is preliminary data.</text>
</comment>
<accession>A0ABP4SL34</accession>
<evidence type="ECO:0000313" key="1">
    <source>
        <dbReference type="EMBL" id="GAA1673565.1"/>
    </source>
</evidence>
<gene>
    <name evidence="1" type="ORF">GCM10009765_23640</name>
</gene>
<proteinExistence type="predicted"/>
<reference evidence="2" key="1">
    <citation type="journal article" date="2019" name="Int. J. Syst. Evol. Microbiol.">
        <title>The Global Catalogue of Microorganisms (GCM) 10K type strain sequencing project: providing services to taxonomists for standard genome sequencing and annotation.</title>
        <authorList>
            <consortium name="The Broad Institute Genomics Platform"/>
            <consortium name="The Broad Institute Genome Sequencing Center for Infectious Disease"/>
            <person name="Wu L."/>
            <person name="Ma J."/>
        </authorList>
    </citation>
    <scope>NUCLEOTIDE SEQUENCE [LARGE SCALE GENOMIC DNA]</scope>
    <source>
        <strain evidence="2">JCM 14718</strain>
    </source>
</reference>
<dbReference type="EMBL" id="BAAANY010000008">
    <property type="protein sequence ID" value="GAA1673565.1"/>
    <property type="molecule type" value="Genomic_DNA"/>
</dbReference>
<dbReference type="RefSeq" id="WP_344309744.1">
    <property type="nucleotide sequence ID" value="NZ_BAAANY010000008.1"/>
</dbReference>
<keyword evidence="2" id="KW-1185">Reference proteome</keyword>
<sequence length="171" mass="18671">MSYLTESQIESTPPFPPLRVHRIQPIPTNHAFTVTRQFGAVRLEFLPGTDRSVIFEMDNGKNQALIVTLLVADFLSRGIAIGSLLDIAAAIINDQIDIIREEVEHEVRCHDADDFSERAAILQDIAGDITAALNRLQAVAEDDRAPLAEFPINTNNQGCAAAAPEPKSEGI</sequence>
<organism evidence="1 2">
    <name type="scientific">Fodinicola feengrottensis</name>
    <dbReference type="NCBI Taxonomy" id="435914"/>
    <lineage>
        <taxon>Bacteria</taxon>
        <taxon>Bacillati</taxon>
        <taxon>Actinomycetota</taxon>
        <taxon>Actinomycetes</taxon>
        <taxon>Mycobacteriales</taxon>
        <taxon>Fodinicola</taxon>
    </lineage>
</organism>
<dbReference type="Proteomes" id="UP001500618">
    <property type="component" value="Unassembled WGS sequence"/>
</dbReference>
<evidence type="ECO:0000313" key="2">
    <source>
        <dbReference type="Proteomes" id="UP001500618"/>
    </source>
</evidence>
<protein>
    <submittedName>
        <fullName evidence="1">Uncharacterized protein</fullName>
    </submittedName>
</protein>
<name>A0ABP4SL34_9ACTN</name>